<dbReference type="Proteomes" id="UP000006727">
    <property type="component" value="Chromosome 18"/>
</dbReference>
<dbReference type="AlphaFoldDB" id="A0A2K1J1P7"/>
<reference evidence="3" key="3">
    <citation type="submission" date="2020-12" db="UniProtKB">
        <authorList>
            <consortium name="EnsemblPlants"/>
        </authorList>
    </citation>
    <scope>IDENTIFICATION</scope>
</reference>
<reference evidence="2 4" key="2">
    <citation type="journal article" date="2018" name="Plant J.">
        <title>The Physcomitrella patens chromosome-scale assembly reveals moss genome structure and evolution.</title>
        <authorList>
            <person name="Lang D."/>
            <person name="Ullrich K.K."/>
            <person name="Murat F."/>
            <person name="Fuchs J."/>
            <person name="Jenkins J."/>
            <person name="Haas F.B."/>
            <person name="Piednoel M."/>
            <person name="Gundlach H."/>
            <person name="Van Bel M."/>
            <person name="Meyberg R."/>
            <person name="Vives C."/>
            <person name="Morata J."/>
            <person name="Symeonidi A."/>
            <person name="Hiss M."/>
            <person name="Muchero W."/>
            <person name="Kamisugi Y."/>
            <person name="Saleh O."/>
            <person name="Blanc G."/>
            <person name="Decker E.L."/>
            <person name="van Gessel N."/>
            <person name="Grimwood J."/>
            <person name="Hayes R.D."/>
            <person name="Graham S.W."/>
            <person name="Gunter L.E."/>
            <person name="McDaniel S.F."/>
            <person name="Hoernstein S.N.W."/>
            <person name="Larsson A."/>
            <person name="Li F.W."/>
            <person name="Perroud P.F."/>
            <person name="Phillips J."/>
            <person name="Ranjan P."/>
            <person name="Rokshar D.S."/>
            <person name="Rothfels C.J."/>
            <person name="Schneider L."/>
            <person name="Shu S."/>
            <person name="Stevenson D.W."/>
            <person name="Thummler F."/>
            <person name="Tillich M."/>
            <person name="Villarreal Aguilar J.C."/>
            <person name="Widiez T."/>
            <person name="Wong G.K."/>
            <person name="Wymore A."/>
            <person name="Zhang Y."/>
            <person name="Zimmer A.D."/>
            <person name="Quatrano R.S."/>
            <person name="Mayer K.F.X."/>
            <person name="Goodstein D."/>
            <person name="Casacuberta J.M."/>
            <person name="Vandepoele K."/>
            <person name="Reski R."/>
            <person name="Cuming A.C."/>
            <person name="Tuskan G.A."/>
            <person name="Maumus F."/>
            <person name="Salse J."/>
            <person name="Schmutz J."/>
            <person name="Rensing S.A."/>
        </authorList>
    </citation>
    <scope>NUCLEOTIDE SEQUENCE [LARGE SCALE GENOMIC DNA]</scope>
    <source>
        <strain evidence="3 4">cv. Gransden 2004</strain>
    </source>
</reference>
<gene>
    <name evidence="2" type="ORF">PHYPA_023346</name>
</gene>
<accession>A0A2K1J1P7</accession>
<keyword evidence="4" id="KW-1185">Reference proteome</keyword>
<feature type="compositionally biased region" description="Pro residues" evidence="1">
    <location>
        <begin position="20"/>
        <end position="29"/>
    </location>
</feature>
<feature type="region of interest" description="Disordered" evidence="1">
    <location>
        <begin position="70"/>
        <end position="89"/>
    </location>
</feature>
<feature type="compositionally biased region" description="Polar residues" evidence="1">
    <location>
        <begin position="70"/>
        <end position="80"/>
    </location>
</feature>
<dbReference type="EMBL" id="ABEU02000018">
    <property type="protein sequence ID" value="PNR35446.1"/>
    <property type="molecule type" value="Genomic_DNA"/>
</dbReference>
<proteinExistence type="predicted"/>
<reference evidence="2 4" key="1">
    <citation type="journal article" date="2008" name="Science">
        <title>The Physcomitrella genome reveals evolutionary insights into the conquest of land by plants.</title>
        <authorList>
            <person name="Rensing S."/>
            <person name="Lang D."/>
            <person name="Zimmer A."/>
            <person name="Terry A."/>
            <person name="Salamov A."/>
            <person name="Shapiro H."/>
            <person name="Nishiyama T."/>
            <person name="Perroud P.-F."/>
            <person name="Lindquist E."/>
            <person name="Kamisugi Y."/>
            <person name="Tanahashi T."/>
            <person name="Sakakibara K."/>
            <person name="Fujita T."/>
            <person name="Oishi K."/>
            <person name="Shin-I T."/>
            <person name="Kuroki Y."/>
            <person name="Toyoda A."/>
            <person name="Suzuki Y."/>
            <person name="Hashimoto A."/>
            <person name="Yamaguchi K."/>
            <person name="Sugano A."/>
            <person name="Kohara Y."/>
            <person name="Fujiyama A."/>
            <person name="Anterola A."/>
            <person name="Aoki S."/>
            <person name="Ashton N."/>
            <person name="Barbazuk W.B."/>
            <person name="Barker E."/>
            <person name="Bennetzen J."/>
            <person name="Bezanilla M."/>
            <person name="Blankenship R."/>
            <person name="Cho S.H."/>
            <person name="Dutcher S."/>
            <person name="Estelle M."/>
            <person name="Fawcett J.A."/>
            <person name="Gundlach H."/>
            <person name="Hanada K."/>
            <person name="Heyl A."/>
            <person name="Hicks K.A."/>
            <person name="Hugh J."/>
            <person name="Lohr M."/>
            <person name="Mayer K."/>
            <person name="Melkozernov A."/>
            <person name="Murata T."/>
            <person name="Nelson D."/>
            <person name="Pils B."/>
            <person name="Prigge M."/>
            <person name="Reiss B."/>
            <person name="Renner T."/>
            <person name="Rombauts S."/>
            <person name="Rushton P."/>
            <person name="Sanderfoot A."/>
            <person name="Schween G."/>
            <person name="Shiu S.-H."/>
            <person name="Stueber K."/>
            <person name="Theodoulou F.L."/>
            <person name="Tu H."/>
            <person name="Van de Peer Y."/>
            <person name="Verrier P.J."/>
            <person name="Waters E."/>
            <person name="Wood A."/>
            <person name="Yang L."/>
            <person name="Cove D."/>
            <person name="Cuming A."/>
            <person name="Hasebe M."/>
            <person name="Lucas S."/>
            <person name="Mishler D.B."/>
            <person name="Reski R."/>
            <person name="Grigoriev I."/>
            <person name="Quatrano R.S."/>
            <person name="Boore J.L."/>
        </authorList>
    </citation>
    <scope>NUCLEOTIDE SEQUENCE [LARGE SCALE GENOMIC DNA]</scope>
    <source>
        <strain evidence="3 4">cv. Gransden 2004</strain>
    </source>
</reference>
<dbReference type="EnsemblPlants" id="Pp3c18_19728V3.1">
    <property type="protein sequence ID" value="PAC:32982882.CDS.1"/>
    <property type="gene ID" value="Pp3c18_19728"/>
</dbReference>
<sequence>MQPTHCPLFVDSNQRQPQSHSPPPSPPSPSLSLSPALANNTHRQLAPRGVASVTTHTAMTDISLTQYYSFPPSSAPNPKTSPDVHPTTARRRIFSFRIR</sequence>
<feature type="region of interest" description="Disordered" evidence="1">
    <location>
        <begin position="1"/>
        <end position="37"/>
    </location>
</feature>
<dbReference type="InParanoid" id="A0A2K1J1P7"/>
<organism evidence="2">
    <name type="scientific">Physcomitrium patens</name>
    <name type="common">Spreading-leaved earth moss</name>
    <name type="synonym">Physcomitrella patens</name>
    <dbReference type="NCBI Taxonomy" id="3218"/>
    <lineage>
        <taxon>Eukaryota</taxon>
        <taxon>Viridiplantae</taxon>
        <taxon>Streptophyta</taxon>
        <taxon>Embryophyta</taxon>
        <taxon>Bryophyta</taxon>
        <taxon>Bryophytina</taxon>
        <taxon>Bryopsida</taxon>
        <taxon>Funariidae</taxon>
        <taxon>Funariales</taxon>
        <taxon>Funariaceae</taxon>
        <taxon>Physcomitrium</taxon>
    </lineage>
</organism>
<dbReference type="Gramene" id="Pp3c18_19728V3.1">
    <property type="protein sequence ID" value="PAC:32982882.CDS.1"/>
    <property type="gene ID" value="Pp3c18_19728"/>
</dbReference>
<name>A0A2K1J1P7_PHYPA</name>
<evidence type="ECO:0000313" key="4">
    <source>
        <dbReference type="Proteomes" id="UP000006727"/>
    </source>
</evidence>
<evidence type="ECO:0000256" key="1">
    <source>
        <dbReference type="SAM" id="MobiDB-lite"/>
    </source>
</evidence>
<evidence type="ECO:0000313" key="2">
    <source>
        <dbReference type="EMBL" id="PNR35446.1"/>
    </source>
</evidence>
<evidence type="ECO:0000313" key="3">
    <source>
        <dbReference type="EnsemblPlants" id="PAC:32982882.CDS.1"/>
    </source>
</evidence>
<protein>
    <submittedName>
        <fullName evidence="2 3">Uncharacterized protein</fullName>
    </submittedName>
</protein>